<evidence type="ECO:0000313" key="3">
    <source>
        <dbReference type="EMBL" id="GAA4946706.1"/>
    </source>
</evidence>
<accession>A0AAV3U3S4</accession>
<protein>
    <submittedName>
        <fullName evidence="3">Tetratricopeptide repeat-containing sulfotransferase family protein</fullName>
    </submittedName>
</protein>
<sequence>MQGELLQAIQNHLRNADFDAALAEAEASLAENPSDTDALYFRAVSLRYLDRIEAALDCLQTLKQLQPGFGRAFQEEGHCYKAQGYLDKALSAYQRAARSNAALLASWRNQIDLARQLKRPQVANTAHQQLTGLQRQPKAVLSVMDLMADGKWLKAEDLCRRFLQKNPRYVEAMRLLAEIGVQLGALEEAEFLLASAKQFEPDNTAVALAYVQVLRKRQKFIAARDEAKALWQSQPEHPQLRSVYAIELMQTGDYDAAVALFDQVLAQLPGEPITLTSKGHALKTAGDTQAAIESYRAAIASNPGHGEAWYALANLKTVTFTSADIKQMQAQLTSGDLSPMDRTYLHFALGKAYEDAQSYAQSFTHYREGNATKRKQSRYQAEQITQEFEQQRQVVTPELIDHFAGSGHPEPAPIFIVGLPRAGSTLLEQILASHSQVDGTLELPNVLSLVHRLRRGDTLSGDNHYPQAIAQLTPAQLKALGEEYIRDTQVHRQGALYFIDKMPNNFRHIGLIKLMLPNAKIIDARRHPLACCFSGYKQLFAEGQEFTYSLDDIGQYYADYVALMDYWQQLFPEQILLMEYEQVVADLPGQVARLLDYCGLPFEDQCLEFHKNQRAVRTASSEQVRQPLYQTGVNQWQHYEEFLQPLKTKLAKLLP</sequence>
<evidence type="ECO:0000313" key="4">
    <source>
        <dbReference type="Proteomes" id="UP001409585"/>
    </source>
</evidence>
<keyword evidence="4" id="KW-1185">Reference proteome</keyword>
<comment type="caution">
    <text evidence="3">The sequence shown here is derived from an EMBL/GenBank/DDBJ whole genome shotgun (WGS) entry which is preliminary data.</text>
</comment>
<dbReference type="EMBL" id="BAABLX010000026">
    <property type="protein sequence ID" value="GAA4946706.1"/>
    <property type="molecule type" value="Genomic_DNA"/>
</dbReference>
<dbReference type="Pfam" id="PF14559">
    <property type="entry name" value="TPR_19"/>
    <property type="match status" value="2"/>
</dbReference>
<dbReference type="Pfam" id="PF13469">
    <property type="entry name" value="Sulfotransfer_3"/>
    <property type="match status" value="1"/>
</dbReference>
<dbReference type="SUPFAM" id="SSF52540">
    <property type="entry name" value="P-loop containing nucleoside triphosphate hydrolases"/>
    <property type="match status" value="1"/>
</dbReference>
<reference evidence="4" key="1">
    <citation type="journal article" date="2019" name="Int. J. Syst. Evol. Microbiol.">
        <title>The Global Catalogue of Microorganisms (GCM) 10K type strain sequencing project: providing services to taxonomists for standard genome sequencing and annotation.</title>
        <authorList>
            <consortium name="The Broad Institute Genomics Platform"/>
            <consortium name="The Broad Institute Genome Sequencing Center for Infectious Disease"/>
            <person name="Wu L."/>
            <person name="Ma J."/>
        </authorList>
    </citation>
    <scope>NUCLEOTIDE SEQUENCE [LARGE SCALE GENOMIC DNA]</scope>
    <source>
        <strain evidence="4">JCM 19134</strain>
    </source>
</reference>
<dbReference type="InterPro" id="IPR019734">
    <property type="entry name" value="TPR_rpt"/>
</dbReference>
<dbReference type="InterPro" id="IPR026634">
    <property type="entry name" value="TPST-like"/>
</dbReference>
<dbReference type="Pfam" id="PF13432">
    <property type="entry name" value="TPR_16"/>
    <property type="match status" value="2"/>
</dbReference>
<evidence type="ECO:0000256" key="2">
    <source>
        <dbReference type="PROSITE-ProRule" id="PRU00339"/>
    </source>
</evidence>
<dbReference type="Gene3D" id="3.40.50.300">
    <property type="entry name" value="P-loop containing nucleotide triphosphate hydrolases"/>
    <property type="match status" value="1"/>
</dbReference>
<keyword evidence="1" id="KW-0808">Transferase</keyword>
<organism evidence="3 4">
    <name type="scientific">Halioxenophilus aromaticivorans</name>
    <dbReference type="NCBI Taxonomy" id="1306992"/>
    <lineage>
        <taxon>Bacteria</taxon>
        <taxon>Pseudomonadati</taxon>
        <taxon>Pseudomonadota</taxon>
        <taxon>Gammaproteobacteria</taxon>
        <taxon>Alteromonadales</taxon>
        <taxon>Alteromonadaceae</taxon>
        <taxon>Halioxenophilus</taxon>
    </lineage>
</organism>
<dbReference type="InterPro" id="IPR027417">
    <property type="entry name" value="P-loop_NTPase"/>
</dbReference>
<proteinExistence type="predicted"/>
<dbReference type="PROSITE" id="PS50005">
    <property type="entry name" value="TPR"/>
    <property type="match status" value="1"/>
</dbReference>
<dbReference type="InterPro" id="IPR011990">
    <property type="entry name" value="TPR-like_helical_dom_sf"/>
</dbReference>
<dbReference type="SMART" id="SM00028">
    <property type="entry name" value="TPR"/>
    <property type="match status" value="6"/>
</dbReference>
<dbReference type="RefSeq" id="WP_345423250.1">
    <property type="nucleotide sequence ID" value="NZ_AP031496.1"/>
</dbReference>
<dbReference type="AlphaFoldDB" id="A0AAV3U3S4"/>
<feature type="repeat" description="TPR" evidence="2">
    <location>
        <begin position="272"/>
        <end position="305"/>
    </location>
</feature>
<dbReference type="Proteomes" id="UP001409585">
    <property type="component" value="Unassembled WGS sequence"/>
</dbReference>
<dbReference type="SUPFAM" id="SSF48452">
    <property type="entry name" value="TPR-like"/>
    <property type="match status" value="1"/>
</dbReference>
<dbReference type="Pfam" id="PF13181">
    <property type="entry name" value="TPR_8"/>
    <property type="match status" value="1"/>
</dbReference>
<dbReference type="GO" id="GO:0008476">
    <property type="term" value="F:protein-tyrosine sulfotransferase activity"/>
    <property type="evidence" value="ECO:0007669"/>
    <property type="project" value="InterPro"/>
</dbReference>
<keyword evidence="2" id="KW-0802">TPR repeat</keyword>
<gene>
    <name evidence="3" type="ORF">GCM10025791_27640</name>
</gene>
<dbReference type="Gene3D" id="1.25.40.10">
    <property type="entry name" value="Tetratricopeptide repeat domain"/>
    <property type="match status" value="3"/>
</dbReference>
<name>A0AAV3U3S4_9ALTE</name>
<evidence type="ECO:0000256" key="1">
    <source>
        <dbReference type="ARBA" id="ARBA00022679"/>
    </source>
</evidence>
<dbReference type="PANTHER" id="PTHR12788:SF10">
    <property type="entry name" value="PROTEIN-TYROSINE SULFOTRANSFERASE"/>
    <property type="match status" value="1"/>
</dbReference>
<dbReference type="PANTHER" id="PTHR12788">
    <property type="entry name" value="PROTEIN-TYROSINE SULFOTRANSFERASE 2"/>
    <property type="match status" value="1"/>
</dbReference>